<dbReference type="OrthoDB" id="123244at2157"/>
<gene>
    <name evidence="2" type="ordered locus">Metho_0363</name>
</gene>
<name>L0KU39_METHD</name>
<dbReference type="InterPro" id="IPR055902">
    <property type="entry name" value="DUF7479"/>
</dbReference>
<proteinExistence type="predicted"/>
<dbReference type="AlphaFoldDB" id="L0KU39"/>
<evidence type="ECO:0000313" key="2">
    <source>
        <dbReference type="EMBL" id="AGB48636.1"/>
    </source>
</evidence>
<dbReference type="EMBL" id="CP003362">
    <property type="protein sequence ID" value="AGB48636.1"/>
    <property type="molecule type" value="Genomic_DNA"/>
</dbReference>
<keyword evidence="3" id="KW-1185">Reference proteome</keyword>
<reference evidence="3" key="1">
    <citation type="submission" date="2012-02" db="EMBL/GenBank/DDBJ databases">
        <title>Complete sequence of chromosome of Methanomethylovorans hollandica DSM 15978.</title>
        <authorList>
            <person name="Lucas S."/>
            <person name="Copeland A."/>
            <person name="Lapidus A."/>
            <person name="Glavina del Rio T."/>
            <person name="Dalin E."/>
            <person name="Tice H."/>
            <person name="Bruce D."/>
            <person name="Goodwin L."/>
            <person name="Pitluck S."/>
            <person name="Peters L."/>
            <person name="Mikhailova N."/>
            <person name="Held B."/>
            <person name="Kyrpides N."/>
            <person name="Mavromatis K."/>
            <person name="Ivanova N."/>
            <person name="Brettin T."/>
            <person name="Detter J.C."/>
            <person name="Han C."/>
            <person name="Larimer F."/>
            <person name="Land M."/>
            <person name="Hauser L."/>
            <person name="Markowitz V."/>
            <person name="Cheng J.-F."/>
            <person name="Hugenholtz P."/>
            <person name="Woyke T."/>
            <person name="Wu D."/>
            <person name="Spring S."/>
            <person name="Schroeder M."/>
            <person name="Brambilla E."/>
            <person name="Klenk H.-P."/>
            <person name="Eisen J.A."/>
        </authorList>
    </citation>
    <scope>NUCLEOTIDE SEQUENCE [LARGE SCALE GENOMIC DNA]</scope>
    <source>
        <strain evidence="3">DSM 15978 / NBRC 107637 / DMS1</strain>
    </source>
</reference>
<dbReference type="KEGG" id="mhz:Metho_0363"/>
<accession>L0KU39</accession>
<organism evidence="2 3">
    <name type="scientific">Methanomethylovorans hollandica (strain DSM 15978 / NBRC 107637 / DMS1)</name>
    <dbReference type="NCBI Taxonomy" id="867904"/>
    <lineage>
        <taxon>Archaea</taxon>
        <taxon>Methanobacteriati</taxon>
        <taxon>Methanobacteriota</taxon>
        <taxon>Stenosarchaea group</taxon>
        <taxon>Methanomicrobia</taxon>
        <taxon>Methanosarcinales</taxon>
        <taxon>Methanosarcinaceae</taxon>
        <taxon>Methanomethylovorans</taxon>
    </lineage>
</organism>
<dbReference type="Pfam" id="PF24292">
    <property type="entry name" value="DUF7479"/>
    <property type="match status" value="1"/>
</dbReference>
<dbReference type="RefSeq" id="WP_015323805.1">
    <property type="nucleotide sequence ID" value="NC_019977.1"/>
</dbReference>
<sequence length="153" mass="16665">MDIKITEQADNLLKDNGVKKEEILEIIKNAESSGHKLIAKDGSTCIAKGVSENLTIYAVYSATELLDVYTHKMNILGITGGEIKPVEYDDESEWICAKCNEVALERNVDMSYMGVTRPGPGLVCAKCGDMYVSAGMAKSTLKTAEAILEEKRA</sequence>
<evidence type="ECO:0000313" key="3">
    <source>
        <dbReference type="Proteomes" id="UP000010866"/>
    </source>
</evidence>
<protein>
    <recommendedName>
        <fullName evidence="1">DUF7479 domain-containing protein</fullName>
    </recommendedName>
</protein>
<dbReference type="HOGENOM" id="CLU_1709127_0_0_2"/>
<feature type="domain" description="DUF7479" evidence="1">
    <location>
        <begin position="93"/>
        <end position="151"/>
    </location>
</feature>
<evidence type="ECO:0000259" key="1">
    <source>
        <dbReference type="Pfam" id="PF24292"/>
    </source>
</evidence>
<dbReference type="GeneID" id="14407469"/>
<dbReference type="Proteomes" id="UP000010866">
    <property type="component" value="Chromosome"/>
</dbReference>
<dbReference type="STRING" id="867904.Metho_0363"/>